<name>A0ABU6XH60_9FABA</name>
<organism evidence="2 3">
    <name type="scientific">Stylosanthes scabra</name>
    <dbReference type="NCBI Taxonomy" id="79078"/>
    <lineage>
        <taxon>Eukaryota</taxon>
        <taxon>Viridiplantae</taxon>
        <taxon>Streptophyta</taxon>
        <taxon>Embryophyta</taxon>
        <taxon>Tracheophyta</taxon>
        <taxon>Spermatophyta</taxon>
        <taxon>Magnoliopsida</taxon>
        <taxon>eudicotyledons</taxon>
        <taxon>Gunneridae</taxon>
        <taxon>Pentapetalae</taxon>
        <taxon>rosids</taxon>
        <taxon>fabids</taxon>
        <taxon>Fabales</taxon>
        <taxon>Fabaceae</taxon>
        <taxon>Papilionoideae</taxon>
        <taxon>50 kb inversion clade</taxon>
        <taxon>dalbergioids sensu lato</taxon>
        <taxon>Dalbergieae</taxon>
        <taxon>Pterocarpus clade</taxon>
        <taxon>Stylosanthes</taxon>
    </lineage>
</organism>
<feature type="region of interest" description="Disordered" evidence="1">
    <location>
        <begin position="203"/>
        <end position="357"/>
    </location>
</feature>
<protein>
    <recommendedName>
        <fullName evidence="4">DUF4283 domain-containing protein</fullName>
    </recommendedName>
</protein>
<sequence>MDIVPIETGADSTTKGSYKDSLLALSGPSLEGKPLHEEIVNEDDPNPEDRWYKDDSDKANEETLFNPCTTIPVSKEEFEEWCKPWRHDLMVKVLGKRVTLGFMEQCLQRDWQKRTGPWMVAGHYLIVQRWRPFFLSGGANEQEATDIGDQPPARTNSDETCANNGKSINSGIKSDTSKNNSNGNDYTDFGPWMMVKRFNRKKKFPPNQGAVNAHHGSNYKINSGEDSNPNDKDLSQGSHFNMLQEDNPEEVQPRVVTTPNPKGTNPTNGPSSSQAHNATVTKKQSIQKKVLEPGAGKNPQSQKKQAPPIKLGSDTSSKGGKSRANGADSSVSISKGREEPKVVSKERDKKSDTDDMELVVMENMKQLRRDQWEAYLVAKGSQPSFDSHLVRDNHLFTSSNHPPNAGPMDLDREEGLALTRPPDTHMSDSNLAQIKEAFTSSDTNGQIQRISVRK</sequence>
<evidence type="ECO:0008006" key="4">
    <source>
        <dbReference type="Google" id="ProtNLM"/>
    </source>
</evidence>
<dbReference type="Proteomes" id="UP001341840">
    <property type="component" value="Unassembled WGS sequence"/>
</dbReference>
<dbReference type="EMBL" id="JASCZI010211893">
    <property type="protein sequence ID" value="MED6197400.1"/>
    <property type="molecule type" value="Genomic_DNA"/>
</dbReference>
<reference evidence="2 3" key="1">
    <citation type="journal article" date="2023" name="Plants (Basel)">
        <title>Bridging the Gap: Combining Genomics and Transcriptomics Approaches to Understand Stylosanthes scabra, an Orphan Legume from the Brazilian Caatinga.</title>
        <authorList>
            <person name="Ferreira-Neto J.R.C."/>
            <person name="da Silva M.D."/>
            <person name="Binneck E."/>
            <person name="de Melo N.F."/>
            <person name="da Silva R.H."/>
            <person name="de Melo A.L.T.M."/>
            <person name="Pandolfi V."/>
            <person name="Bustamante F.O."/>
            <person name="Brasileiro-Vidal A.C."/>
            <person name="Benko-Iseppon A.M."/>
        </authorList>
    </citation>
    <scope>NUCLEOTIDE SEQUENCE [LARGE SCALE GENOMIC DNA]</scope>
    <source>
        <tissue evidence="2">Leaves</tissue>
    </source>
</reference>
<comment type="caution">
    <text evidence="2">The sequence shown here is derived from an EMBL/GenBank/DDBJ whole genome shotgun (WGS) entry which is preliminary data.</text>
</comment>
<keyword evidence="3" id="KW-1185">Reference proteome</keyword>
<feature type="compositionally biased region" description="Polar residues" evidence="1">
    <location>
        <begin position="271"/>
        <end position="284"/>
    </location>
</feature>
<feature type="region of interest" description="Disordered" evidence="1">
    <location>
        <begin position="29"/>
        <end position="54"/>
    </location>
</feature>
<evidence type="ECO:0000313" key="3">
    <source>
        <dbReference type="Proteomes" id="UP001341840"/>
    </source>
</evidence>
<feature type="compositionally biased region" description="Polar residues" evidence="1">
    <location>
        <begin position="153"/>
        <end position="185"/>
    </location>
</feature>
<feature type="region of interest" description="Disordered" evidence="1">
    <location>
        <begin position="141"/>
        <end position="190"/>
    </location>
</feature>
<evidence type="ECO:0000256" key="1">
    <source>
        <dbReference type="SAM" id="MobiDB-lite"/>
    </source>
</evidence>
<gene>
    <name evidence="2" type="ORF">PIB30_056101</name>
</gene>
<evidence type="ECO:0000313" key="2">
    <source>
        <dbReference type="EMBL" id="MED6197400.1"/>
    </source>
</evidence>
<feature type="compositionally biased region" description="Basic and acidic residues" evidence="1">
    <location>
        <begin position="335"/>
        <end position="353"/>
    </location>
</feature>
<accession>A0ABU6XH60</accession>
<proteinExistence type="predicted"/>
<feature type="compositionally biased region" description="Low complexity" evidence="1">
    <location>
        <begin position="257"/>
        <end position="270"/>
    </location>
</feature>